<name>A0AAV2MS34_KNICA</name>
<feature type="region of interest" description="Disordered" evidence="1">
    <location>
        <begin position="76"/>
        <end position="99"/>
    </location>
</feature>
<dbReference type="Proteomes" id="UP001497482">
    <property type="component" value="Chromosome 9"/>
</dbReference>
<evidence type="ECO:0000256" key="1">
    <source>
        <dbReference type="SAM" id="MobiDB-lite"/>
    </source>
</evidence>
<sequence length="99" mass="10633">MCSDLYDPFQIDWVPRARLYQHSSVPPLEGGEWHAAHLKEPALSQRCPATLCGDRALAEAAAGLRWTGSAFCPLSRESGAGDRRSSVGLAPPADDRVTG</sequence>
<proteinExistence type="predicted"/>
<gene>
    <name evidence="2" type="ORF">KC01_LOCUS41959</name>
</gene>
<evidence type="ECO:0000313" key="2">
    <source>
        <dbReference type="EMBL" id="CAL1616140.1"/>
    </source>
</evidence>
<keyword evidence="3" id="KW-1185">Reference proteome</keyword>
<dbReference type="EMBL" id="OZ035831">
    <property type="protein sequence ID" value="CAL1616140.1"/>
    <property type="molecule type" value="Genomic_DNA"/>
</dbReference>
<reference evidence="2 3" key="1">
    <citation type="submission" date="2024-04" db="EMBL/GenBank/DDBJ databases">
        <authorList>
            <person name="Waldvogel A.-M."/>
            <person name="Schoenle A."/>
        </authorList>
    </citation>
    <scope>NUCLEOTIDE SEQUENCE [LARGE SCALE GENOMIC DNA]</scope>
</reference>
<accession>A0AAV2MS34</accession>
<organism evidence="2 3">
    <name type="scientific">Knipowitschia caucasica</name>
    <name type="common">Caucasian dwarf goby</name>
    <name type="synonym">Pomatoschistus caucasicus</name>
    <dbReference type="NCBI Taxonomy" id="637954"/>
    <lineage>
        <taxon>Eukaryota</taxon>
        <taxon>Metazoa</taxon>
        <taxon>Chordata</taxon>
        <taxon>Craniata</taxon>
        <taxon>Vertebrata</taxon>
        <taxon>Euteleostomi</taxon>
        <taxon>Actinopterygii</taxon>
        <taxon>Neopterygii</taxon>
        <taxon>Teleostei</taxon>
        <taxon>Neoteleostei</taxon>
        <taxon>Acanthomorphata</taxon>
        <taxon>Gobiaria</taxon>
        <taxon>Gobiiformes</taxon>
        <taxon>Gobioidei</taxon>
        <taxon>Gobiidae</taxon>
        <taxon>Gobiinae</taxon>
        <taxon>Knipowitschia</taxon>
    </lineage>
</organism>
<evidence type="ECO:0000313" key="3">
    <source>
        <dbReference type="Proteomes" id="UP001497482"/>
    </source>
</evidence>
<dbReference type="AlphaFoldDB" id="A0AAV2MS34"/>
<protein>
    <submittedName>
        <fullName evidence="2">Uncharacterized protein</fullName>
    </submittedName>
</protein>